<evidence type="ECO:0000256" key="2">
    <source>
        <dbReference type="ARBA" id="ARBA00022908"/>
    </source>
</evidence>
<dbReference type="RefSeq" id="WP_122204690.1">
    <property type="nucleotide sequence ID" value="NZ_QSII01000019.1"/>
</dbReference>
<dbReference type="GO" id="GO:0015074">
    <property type="term" value="P:DNA integration"/>
    <property type="evidence" value="ECO:0007669"/>
    <property type="project" value="UniProtKB-KW"/>
</dbReference>
<dbReference type="InterPro" id="IPR044068">
    <property type="entry name" value="CB"/>
</dbReference>
<dbReference type="EMBL" id="QSII01000019">
    <property type="protein sequence ID" value="RHC83063.1"/>
    <property type="molecule type" value="Genomic_DNA"/>
</dbReference>
<feature type="domain" description="Tyr recombinase" evidence="7">
    <location>
        <begin position="211"/>
        <end position="396"/>
    </location>
</feature>
<evidence type="ECO:0000313" key="10">
    <source>
        <dbReference type="Proteomes" id="UP000286260"/>
    </source>
</evidence>
<accession>A0A414BVU8</accession>
<dbReference type="GO" id="GO:0003677">
    <property type="term" value="F:DNA binding"/>
    <property type="evidence" value="ECO:0007669"/>
    <property type="project" value="UniProtKB-UniRule"/>
</dbReference>
<dbReference type="Gene3D" id="1.10.443.10">
    <property type="entry name" value="Intergrase catalytic core"/>
    <property type="match status" value="1"/>
</dbReference>
<dbReference type="InterPro" id="IPR010998">
    <property type="entry name" value="Integrase_recombinase_N"/>
</dbReference>
<proteinExistence type="inferred from homology"/>
<dbReference type="InterPro" id="IPR013762">
    <property type="entry name" value="Integrase-like_cat_sf"/>
</dbReference>
<evidence type="ECO:0000256" key="4">
    <source>
        <dbReference type="ARBA" id="ARBA00023172"/>
    </source>
</evidence>
<name>A0A414BVU8_9BACT</name>
<keyword evidence="4" id="KW-0233">DNA recombination</keyword>
<dbReference type="Pfam" id="PF00589">
    <property type="entry name" value="Phage_integrase"/>
    <property type="match status" value="1"/>
</dbReference>
<dbReference type="Proteomes" id="UP000286260">
    <property type="component" value="Unassembled WGS sequence"/>
</dbReference>
<protein>
    <submittedName>
        <fullName evidence="9">Site-specific integrase</fullName>
    </submittedName>
</protein>
<keyword evidence="3 5" id="KW-0238">DNA-binding</keyword>
<dbReference type="PROSITE" id="PS51898">
    <property type="entry name" value="TYR_RECOMBINASE"/>
    <property type="match status" value="1"/>
</dbReference>
<comment type="caution">
    <text evidence="9">The sequence shown here is derived from an EMBL/GenBank/DDBJ whole genome shotgun (WGS) entry which is preliminary data.</text>
</comment>
<evidence type="ECO:0000256" key="1">
    <source>
        <dbReference type="ARBA" id="ARBA00008857"/>
    </source>
</evidence>
<evidence type="ECO:0000256" key="3">
    <source>
        <dbReference type="ARBA" id="ARBA00023125"/>
    </source>
</evidence>
<dbReference type="GO" id="GO:0006310">
    <property type="term" value="P:DNA recombination"/>
    <property type="evidence" value="ECO:0007669"/>
    <property type="project" value="UniProtKB-KW"/>
</dbReference>
<dbReference type="CDD" id="cd01185">
    <property type="entry name" value="INTN1_C_like"/>
    <property type="match status" value="1"/>
</dbReference>
<evidence type="ECO:0000259" key="7">
    <source>
        <dbReference type="PROSITE" id="PS51898"/>
    </source>
</evidence>
<feature type="coiled-coil region" evidence="6">
    <location>
        <begin position="310"/>
        <end position="337"/>
    </location>
</feature>
<feature type="domain" description="Core-binding (CB)" evidence="8">
    <location>
        <begin position="104"/>
        <end position="187"/>
    </location>
</feature>
<dbReference type="AlphaFoldDB" id="A0A414BVU8"/>
<dbReference type="PANTHER" id="PTHR30349:SF64">
    <property type="entry name" value="PROPHAGE INTEGRASE INTD-RELATED"/>
    <property type="match status" value="1"/>
</dbReference>
<dbReference type="InterPro" id="IPR025269">
    <property type="entry name" value="SAM-like_dom"/>
</dbReference>
<evidence type="ECO:0000256" key="5">
    <source>
        <dbReference type="PROSITE-ProRule" id="PRU01248"/>
    </source>
</evidence>
<dbReference type="SUPFAM" id="SSF56349">
    <property type="entry name" value="DNA breaking-rejoining enzymes"/>
    <property type="match status" value="1"/>
</dbReference>
<reference evidence="9 10" key="1">
    <citation type="submission" date="2018-08" db="EMBL/GenBank/DDBJ databases">
        <title>A genome reference for cultivated species of the human gut microbiota.</title>
        <authorList>
            <person name="Zou Y."/>
            <person name="Xue W."/>
            <person name="Luo G."/>
        </authorList>
    </citation>
    <scope>NUCLEOTIDE SEQUENCE [LARGE SCALE GENOMIC DNA]</scope>
    <source>
        <strain evidence="9 10">AM34-17</strain>
    </source>
</reference>
<evidence type="ECO:0000259" key="8">
    <source>
        <dbReference type="PROSITE" id="PS51900"/>
    </source>
</evidence>
<evidence type="ECO:0000256" key="6">
    <source>
        <dbReference type="SAM" id="Coils"/>
    </source>
</evidence>
<dbReference type="Gene3D" id="1.10.150.130">
    <property type="match status" value="1"/>
</dbReference>
<evidence type="ECO:0000313" key="9">
    <source>
        <dbReference type="EMBL" id="RHC83063.1"/>
    </source>
</evidence>
<dbReference type="Pfam" id="PF13102">
    <property type="entry name" value="Phage_int_SAM_5"/>
    <property type="match status" value="1"/>
</dbReference>
<dbReference type="InterPro" id="IPR002104">
    <property type="entry name" value="Integrase_catalytic"/>
</dbReference>
<dbReference type="PANTHER" id="PTHR30349">
    <property type="entry name" value="PHAGE INTEGRASE-RELATED"/>
    <property type="match status" value="1"/>
</dbReference>
<dbReference type="InterPro" id="IPR050090">
    <property type="entry name" value="Tyrosine_recombinase_XerCD"/>
</dbReference>
<dbReference type="InterPro" id="IPR035386">
    <property type="entry name" value="Arm-DNA-bind_5"/>
</dbReference>
<dbReference type="Pfam" id="PF17293">
    <property type="entry name" value="Arm-DNA-bind_5"/>
    <property type="match status" value="1"/>
</dbReference>
<organism evidence="9 10">
    <name type="scientific">Parabacteroides merdae</name>
    <dbReference type="NCBI Taxonomy" id="46503"/>
    <lineage>
        <taxon>Bacteria</taxon>
        <taxon>Pseudomonadati</taxon>
        <taxon>Bacteroidota</taxon>
        <taxon>Bacteroidia</taxon>
        <taxon>Bacteroidales</taxon>
        <taxon>Tannerellaceae</taxon>
        <taxon>Parabacteroides</taxon>
    </lineage>
</organism>
<keyword evidence="6" id="KW-0175">Coiled coil</keyword>
<keyword evidence="2" id="KW-0229">DNA integration</keyword>
<sequence length="399" mass="46344">MSTTVNVLCYKSKVLANGESPLMLRICKDGKKKYKSIGVSINPIYWDYTKGKLKRNCPNYNSIHLLITEQLNEYSNQIVDFQVSKKDFTASSLVEKIDQPVRKVTVKAFIENEVERLKAENRINYASSHKHLLNSLLSYKKNLEIPFSEIGVTWLKSYESFLRQQGLANNTIGIRLRTLRAVYNRAIEENLVKSECYPFKKYKVAKLQEETVKRAISKGDIKRIMQYRSPNPYLRFPIDLFLFSYFMGGINFVDIAYLTEDNIIDNQLVYVRKKTKKRIKLPLQPIAIELINKYKKADNLFLFPILNDFHKSEQQKINRVRKVIKKVNKRLKEIGEELNLPIDLTTYVARHSFATSLKRSGVNTSLICEALGHSSERVTQIYLDSFGNDQMEDAMKKLL</sequence>
<comment type="similarity">
    <text evidence="1">Belongs to the 'phage' integrase family.</text>
</comment>
<dbReference type="InterPro" id="IPR011010">
    <property type="entry name" value="DNA_brk_join_enz"/>
</dbReference>
<gene>
    <name evidence="9" type="ORF">DW828_13610</name>
</gene>
<dbReference type="PROSITE" id="PS51900">
    <property type="entry name" value="CB"/>
    <property type="match status" value="1"/>
</dbReference>